<evidence type="ECO:0000313" key="1">
    <source>
        <dbReference type="EMBL" id="RUS66759.1"/>
    </source>
</evidence>
<comment type="caution">
    <text evidence="1">The sequence shown here is derived from an EMBL/GenBank/DDBJ whole genome shotgun (WGS) entry which is preliminary data.</text>
</comment>
<protein>
    <submittedName>
        <fullName evidence="1">Uncharacterized protein</fullName>
    </submittedName>
</protein>
<reference evidence="1 2" key="1">
    <citation type="submission" date="2018-01" db="EMBL/GenBank/DDBJ databases">
        <title>Saezia sanguinis gen. nov., sp. nov., in the order Burkholderiales isolated from human blood.</title>
        <authorList>
            <person name="Medina-Pascual M.J."/>
            <person name="Valdezate S."/>
            <person name="Monzon S."/>
            <person name="Cuesta I."/>
            <person name="Carrasco G."/>
            <person name="Villalon P."/>
            <person name="Saez-Nieto J.A."/>
        </authorList>
    </citation>
    <scope>NUCLEOTIDE SEQUENCE [LARGE SCALE GENOMIC DNA]</scope>
    <source>
        <strain evidence="1 2">CNM695-12</strain>
    </source>
</reference>
<dbReference type="EMBL" id="PQSP01000003">
    <property type="protein sequence ID" value="RUS66759.1"/>
    <property type="molecule type" value="Genomic_DNA"/>
</dbReference>
<name>A0A433SDD7_9BURK</name>
<evidence type="ECO:0000313" key="2">
    <source>
        <dbReference type="Proteomes" id="UP000286947"/>
    </source>
</evidence>
<dbReference type="Proteomes" id="UP000286947">
    <property type="component" value="Unassembled WGS sequence"/>
</dbReference>
<organism evidence="1 2">
    <name type="scientific">Saezia sanguinis</name>
    <dbReference type="NCBI Taxonomy" id="1965230"/>
    <lineage>
        <taxon>Bacteria</taxon>
        <taxon>Pseudomonadati</taxon>
        <taxon>Pseudomonadota</taxon>
        <taxon>Betaproteobacteria</taxon>
        <taxon>Burkholderiales</taxon>
        <taxon>Saeziaceae</taxon>
        <taxon>Saezia</taxon>
    </lineage>
</organism>
<keyword evidence="2" id="KW-1185">Reference proteome</keyword>
<gene>
    <name evidence="1" type="ORF">CUZ56_01550</name>
</gene>
<sequence length="95" mass="10147">MWLYGYTVCNKHSVLMSTILQKAEHMYELSCCCWCGSQQNAGRGTFCEDVAHSAGGDLETLCAIDAAKSRWQMGSNENQGAGTADAAMLDAAACS</sequence>
<accession>A0A433SDD7</accession>
<proteinExistence type="predicted"/>
<dbReference type="AlphaFoldDB" id="A0A433SDD7"/>